<keyword evidence="6" id="KW-1185">Reference proteome</keyword>
<dbReference type="Proteomes" id="UP001431656">
    <property type="component" value="Chromosome"/>
</dbReference>
<dbReference type="InterPro" id="IPR014710">
    <property type="entry name" value="RmlC-like_jellyroll"/>
</dbReference>
<dbReference type="Gene3D" id="2.60.120.10">
    <property type="entry name" value="Jelly Rolls"/>
    <property type="match status" value="1"/>
</dbReference>
<dbReference type="InterPro" id="IPR000888">
    <property type="entry name" value="RmlC-like"/>
</dbReference>
<feature type="site" description="Participates in a stacking interaction with the thymidine ring of dTDP-4-oxo-6-deoxyglucose" evidence="3">
    <location>
        <position position="135"/>
    </location>
</feature>
<evidence type="ECO:0000313" key="5">
    <source>
        <dbReference type="EMBL" id="BEH02590.1"/>
    </source>
</evidence>
<evidence type="ECO:0000313" key="6">
    <source>
        <dbReference type="Proteomes" id="UP001431656"/>
    </source>
</evidence>
<dbReference type="Pfam" id="PF00908">
    <property type="entry name" value="dTDP_sugar_isom"/>
    <property type="match status" value="1"/>
</dbReference>
<dbReference type="KEGG" id="broo:brsh051_18710"/>
<feature type="active site" description="Proton acceptor" evidence="2">
    <location>
        <position position="66"/>
    </location>
</feature>
<dbReference type="GO" id="GO:0000271">
    <property type="term" value="P:polysaccharide biosynthetic process"/>
    <property type="evidence" value="ECO:0007669"/>
    <property type="project" value="TreeGrafter"/>
</dbReference>
<dbReference type="PANTHER" id="PTHR21047:SF2">
    <property type="entry name" value="THYMIDINE DIPHOSPHO-4-KETO-RHAMNOSE 3,5-EPIMERASE"/>
    <property type="match status" value="1"/>
</dbReference>
<evidence type="ECO:0000256" key="1">
    <source>
        <dbReference type="ARBA" id="ARBA00010154"/>
    </source>
</evidence>
<sequence length="461" mass="49346">MSDLAIQTTPIQGLLVVDLPVHGDSRGWFKENWQREKMVALGLPDFRPVQQNMSFNAEAGVTRGLHAEPWDKLIGLARGRIFGAWVDLRPGETFGTSFTLEMGPEKAVFVPRGVANGYQALEPDTAYSYLVNEHWSPQARASYTYLNLADETVGIDWPIPLSEAILSDADLAHPRLAAVAPMQPRRTVIVGAGGQLGLALRDALPGAVALSRAELDITDRAAVQSFDWQGVGVIVNAAAWTAVDAAETGEGRRGAWAVNVDGVRNLVDVAARNRITLVQVSSDYVFDGVAEMHAEDEPFSPLSVYGATKAAGDSVVMTLPDYYVVRTSWVIGDGKNFVRTMESLAARGVSPRVVNDQFGRLTFAADLAAGIAHLLAVRPAVGTYNLTNDGPVTSWFEIARDVFALSGRDPADVAPQSTAEFGAGKVVAPRPVHSGLGLDKIKSVGFVPRDAGGALREYLGA</sequence>
<evidence type="ECO:0000259" key="4">
    <source>
        <dbReference type="Pfam" id="PF04321"/>
    </source>
</evidence>
<dbReference type="GO" id="GO:0005829">
    <property type="term" value="C:cytosol"/>
    <property type="evidence" value="ECO:0007669"/>
    <property type="project" value="TreeGrafter"/>
</dbReference>
<evidence type="ECO:0000256" key="2">
    <source>
        <dbReference type="PIRSR" id="PIRSR600888-1"/>
    </source>
</evidence>
<dbReference type="PANTHER" id="PTHR21047">
    <property type="entry name" value="DTDP-6-DEOXY-D-GLUCOSE-3,5 EPIMERASE"/>
    <property type="match status" value="1"/>
</dbReference>
<gene>
    <name evidence="5" type="ORF">brsh051_18710</name>
</gene>
<evidence type="ECO:0000256" key="3">
    <source>
        <dbReference type="PIRSR" id="PIRSR600888-3"/>
    </source>
</evidence>
<organism evidence="5 6">
    <name type="scientific">Brooklawnia propionicigenes</name>
    <dbReference type="NCBI Taxonomy" id="3041175"/>
    <lineage>
        <taxon>Bacteria</taxon>
        <taxon>Bacillati</taxon>
        <taxon>Actinomycetota</taxon>
        <taxon>Actinomycetes</taxon>
        <taxon>Propionibacteriales</taxon>
        <taxon>Propionibacteriaceae</taxon>
        <taxon>Brooklawnia</taxon>
    </lineage>
</organism>
<protein>
    <submittedName>
        <fullName evidence="5">Bifunctional dTDP-4-dehydrorhamnose 3,5-epimerase family protein/NAD(P)-dependent oxidoreductase</fullName>
    </submittedName>
</protein>
<dbReference type="InterPro" id="IPR036291">
    <property type="entry name" value="NAD(P)-bd_dom_sf"/>
</dbReference>
<dbReference type="CDD" id="cd05254">
    <property type="entry name" value="dTDP_HR_like_SDR_e"/>
    <property type="match status" value="1"/>
</dbReference>
<dbReference type="CDD" id="cd00438">
    <property type="entry name" value="cupin_RmlC"/>
    <property type="match status" value="1"/>
</dbReference>
<dbReference type="GO" id="GO:0019305">
    <property type="term" value="P:dTDP-rhamnose biosynthetic process"/>
    <property type="evidence" value="ECO:0007669"/>
    <property type="project" value="TreeGrafter"/>
</dbReference>
<dbReference type="Pfam" id="PF04321">
    <property type="entry name" value="RmlD_sub_bind"/>
    <property type="match status" value="1"/>
</dbReference>
<dbReference type="SUPFAM" id="SSF51735">
    <property type="entry name" value="NAD(P)-binding Rossmann-fold domains"/>
    <property type="match status" value="1"/>
</dbReference>
<name>A0AAN0K754_9ACTN</name>
<dbReference type="AlphaFoldDB" id="A0AAN0K754"/>
<dbReference type="Gene3D" id="3.90.25.10">
    <property type="entry name" value="UDP-galactose 4-epimerase, domain 1"/>
    <property type="match status" value="1"/>
</dbReference>
<proteinExistence type="inferred from homology"/>
<comment type="similarity">
    <text evidence="1">Belongs to the dTDP-4-dehydrorhamnose 3,5-epimerase family.</text>
</comment>
<dbReference type="Gene3D" id="3.40.50.720">
    <property type="entry name" value="NAD(P)-binding Rossmann-like Domain"/>
    <property type="match status" value="1"/>
</dbReference>
<reference evidence="5" key="1">
    <citation type="journal article" date="2024" name="Int. J. Syst. Evol. Microbiol.">
        <title>Brooklawnia propionicigenes sp. nov., a facultatively anaerobic, propionate-producing bacterium isolated from a methanogenic reactor treating waste from cattle farms.</title>
        <authorList>
            <person name="Akita Y."/>
            <person name="Ueki A."/>
            <person name="Tonouchi A."/>
            <person name="Sugawara Y."/>
            <person name="Honma S."/>
            <person name="Kaku N."/>
            <person name="Ueki K."/>
        </authorList>
    </citation>
    <scope>NUCLEOTIDE SEQUENCE</scope>
    <source>
        <strain evidence="5">SH051</strain>
    </source>
</reference>
<feature type="active site" description="Proton donor" evidence="2">
    <location>
        <position position="129"/>
    </location>
</feature>
<dbReference type="RefSeq" id="WP_286264360.1">
    <property type="nucleotide sequence ID" value="NZ_AP028056.1"/>
</dbReference>
<dbReference type="InterPro" id="IPR011051">
    <property type="entry name" value="RmlC_Cupin_sf"/>
</dbReference>
<dbReference type="InterPro" id="IPR029903">
    <property type="entry name" value="RmlD-like-bd"/>
</dbReference>
<dbReference type="GO" id="GO:0008830">
    <property type="term" value="F:dTDP-4-dehydrorhamnose 3,5-epimerase activity"/>
    <property type="evidence" value="ECO:0007669"/>
    <property type="project" value="InterPro"/>
</dbReference>
<accession>A0AAN0K754</accession>
<feature type="domain" description="RmlD-like substrate binding" evidence="4">
    <location>
        <begin position="186"/>
        <end position="458"/>
    </location>
</feature>
<dbReference type="EMBL" id="AP028056">
    <property type="protein sequence ID" value="BEH02590.1"/>
    <property type="molecule type" value="Genomic_DNA"/>
</dbReference>
<dbReference type="SUPFAM" id="SSF51182">
    <property type="entry name" value="RmlC-like cupins"/>
    <property type="match status" value="1"/>
</dbReference>